<evidence type="ECO:0000256" key="1">
    <source>
        <dbReference type="SAM" id="Phobius"/>
    </source>
</evidence>
<keyword evidence="1" id="KW-1133">Transmembrane helix</keyword>
<keyword evidence="3" id="KW-1185">Reference proteome</keyword>
<name>A0A841QGM5_9PROT</name>
<gene>
    <name evidence="2" type="ORF">HNR55_002824</name>
</gene>
<feature type="transmembrane region" description="Helical" evidence="1">
    <location>
        <begin position="6"/>
        <end position="25"/>
    </location>
</feature>
<accession>A0A841QGM5</accession>
<dbReference type="AlphaFoldDB" id="A0A841QGM5"/>
<organism evidence="2 3">
    <name type="scientific">Acetobacter lovaniensis</name>
    <dbReference type="NCBI Taxonomy" id="104100"/>
    <lineage>
        <taxon>Bacteria</taxon>
        <taxon>Pseudomonadati</taxon>
        <taxon>Pseudomonadota</taxon>
        <taxon>Alphaproteobacteria</taxon>
        <taxon>Acetobacterales</taxon>
        <taxon>Acetobacteraceae</taxon>
        <taxon>Acetobacter</taxon>
    </lineage>
</organism>
<dbReference type="Proteomes" id="UP000578000">
    <property type="component" value="Unassembled WGS sequence"/>
</dbReference>
<sequence>MSGSRVLWGQVALVLLIVFVAIWSATEWTAWRLGFQPQLGAPWFTVAGWPFYDPPAFFWWWYFYDVSFRCETPC</sequence>
<keyword evidence="1" id="KW-0812">Transmembrane</keyword>
<protein>
    <submittedName>
        <fullName evidence="2">Type IV secretory pathway TraG/TraD family ATPase VirD4</fullName>
    </submittedName>
</protein>
<keyword evidence="1" id="KW-0472">Membrane</keyword>
<evidence type="ECO:0000313" key="2">
    <source>
        <dbReference type="EMBL" id="MBB6458219.1"/>
    </source>
</evidence>
<reference evidence="2 3" key="1">
    <citation type="submission" date="2020-08" db="EMBL/GenBank/DDBJ databases">
        <title>Genomic Encyclopedia of Type Strains, Phase IV (KMG-IV): sequencing the most valuable type-strain genomes for metagenomic binning, comparative biology and taxonomic classification.</title>
        <authorList>
            <person name="Goeker M."/>
        </authorList>
    </citation>
    <scope>NUCLEOTIDE SEQUENCE [LARGE SCALE GENOMIC DNA]</scope>
    <source>
        <strain evidence="2 3">DSM 4491</strain>
    </source>
</reference>
<evidence type="ECO:0000313" key="3">
    <source>
        <dbReference type="Proteomes" id="UP000578000"/>
    </source>
</evidence>
<dbReference type="EMBL" id="JACHIE010000015">
    <property type="protein sequence ID" value="MBB6458219.1"/>
    <property type="molecule type" value="Genomic_DNA"/>
</dbReference>
<proteinExistence type="predicted"/>
<comment type="caution">
    <text evidence="2">The sequence shown here is derived from an EMBL/GenBank/DDBJ whole genome shotgun (WGS) entry which is preliminary data.</text>
</comment>